<protein>
    <submittedName>
        <fullName evidence="1">Uncharacterized protein</fullName>
    </submittedName>
</protein>
<proteinExistence type="predicted"/>
<evidence type="ECO:0000313" key="2">
    <source>
        <dbReference type="Proteomes" id="UP000828390"/>
    </source>
</evidence>
<reference evidence="1" key="2">
    <citation type="submission" date="2020-11" db="EMBL/GenBank/DDBJ databases">
        <authorList>
            <person name="McCartney M.A."/>
            <person name="Auch B."/>
            <person name="Kono T."/>
            <person name="Mallez S."/>
            <person name="Becker A."/>
            <person name="Gohl D.M."/>
            <person name="Silverstein K.A.T."/>
            <person name="Koren S."/>
            <person name="Bechman K.B."/>
            <person name="Herman A."/>
            <person name="Abrahante J.E."/>
            <person name="Garbe J."/>
        </authorList>
    </citation>
    <scope>NUCLEOTIDE SEQUENCE</scope>
    <source>
        <strain evidence="1">Duluth1</strain>
        <tissue evidence="1">Whole animal</tissue>
    </source>
</reference>
<keyword evidence="2" id="KW-1185">Reference proteome</keyword>
<organism evidence="1 2">
    <name type="scientific">Dreissena polymorpha</name>
    <name type="common">Zebra mussel</name>
    <name type="synonym">Mytilus polymorpha</name>
    <dbReference type="NCBI Taxonomy" id="45954"/>
    <lineage>
        <taxon>Eukaryota</taxon>
        <taxon>Metazoa</taxon>
        <taxon>Spiralia</taxon>
        <taxon>Lophotrochozoa</taxon>
        <taxon>Mollusca</taxon>
        <taxon>Bivalvia</taxon>
        <taxon>Autobranchia</taxon>
        <taxon>Heteroconchia</taxon>
        <taxon>Euheterodonta</taxon>
        <taxon>Imparidentia</taxon>
        <taxon>Neoheterodontei</taxon>
        <taxon>Myida</taxon>
        <taxon>Dreissenoidea</taxon>
        <taxon>Dreissenidae</taxon>
        <taxon>Dreissena</taxon>
    </lineage>
</organism>
<accession>A0A9D4LZX7</accession>
<sequence>MLRIILNRLKSKADELLVEEQTGFKDGRNTVEQLDIKHSTSFAIFDKPKGRF</sequence>
<gene>
    <name evidence="1" type="ORF">DPMN_030925</name>
</gene>
<comment type="caution">
    <text evidence="1">The sequence shown here is derived from an EMBL/GenBank/DDBJ whole genome shotgun (WGS) entry which is preliminary data.</text>
</comment>
<evidence type="ECO:0000313" key="1">
    <source>
        <dbReference type="EMBL" id="KAH3867788.1"/>
    </source>
</evidence>
<dbReference type="Proteomes" id="UP000828390">
    <property type="component" value="Unassembled WGS sequence"/>
</dbReference>
<dbReference type="EMBL" id="JAIWYP010000002">
    <property type="protein sequence ID" value="KAH3867788.1"/>
    <property type="molecule type" value="Genomic_DNA"/>
</dbReference>
<name>A0A9D4LZX7_DREPO</name>
<reference evidence="1" key="1">
    <citation type="journal article" date="2019" name="bioRxiv">
        <title>The Genome of the Zebra Mussel, Dreissena polymorpha: A Resource for Invasive Species Research.</title>
        <authorList>
            <person name="McCartney M.A."/>
            <person name="Auch B."/>
            <person name="Kono T."/>
            <person name="Mallez S."/>
            <person name="Zhang Y."/>
            <person name="Obille A."/>
            <person name="Becker A."/>
            <person name="Abrahante J.E."/>
            <person name="Garbe J."/>
            <person name="Badalamenti J.P."/>
            <person name="Herman A."/>
            <person name="Mangelson H."/>
            <person name="Liachko I."/>
            <person name="Sullivan S."/>
            <person name="Sone E.D."/>
            <person name="Koren S."/>
            <person name="Silverstein K.A.T."/>
            <person name="Beckman K.B."/>
            <person name="Gohl D.M."/>
        </authorList>
    </citation>
    <scope>NUCLEOTIDE SEQUENCE</scope>
    <source>
        <strain evidence="1">Duluth1</strain>
        <tissue evidence="1">Whole animal</tissue>
    </source>
</reference>
<dbReference type="AlphaFoldDB" id="A0A9D4LZX7"/>